<protein>
    <submittedName>
        <fullName evidence="1">Uncharacterized protein</fullName>
    </submittedName>
</protein>
<reference evidence="1" key="1">
    <citation type="submission" date="2020-07" db="EMBL/GenBank/DDBJ databases">
        <title>Vallitalea pronyensis genome.</title>
        <authorList>
            <person name="Postec A."/>
        </authorList>
    </citation>
    <scope>NUCLEOTIDE SEQUENCE</scope>
    <source>
        <strain evidence="1">FatNI3</strain>
        <plasmid evidence="1">pVpro</plasmid>
    </source>
</reference>
<geneLocation type="plasmid" evidence="1 2">
    <name>pVpro</name>
</geneLocation>
<dbReference type="RefSeq" id="WP_212698974.1">
    <property type="nucleotide sequence ID" value="NZ_CP058650.1"/>
</dbReference>
<keyword evidence="2" id="KW-1185">Reference proteome</keyword>
<sequence>MSKTVELIHAYDQSKKYSERTLLIAPTQFSEENVMYQLLSYIIFTAEEIDDHADIETDDLAKILIDYYGFERVEKHEWVLSFVSYELYAIREAMNGDFAINLHDFDELYKKEKLLEALKKIVAKN</sequence>
<gene>
    <name evidence="1" type="ORF">HZI73_26370</name>
</gene>
<dbReference type="EMBL" id="CP058650">
    <property type="protein sequence ID" value="QUI25941.1"/>
    <property type="molecule type" value="Genomic_DNA"/>
</dbReference>
<dbReference type="AlphaFoldDB" id="A0A8J8MQZ9"/>
<organism evidence="1 2">
    <name type="scientific">Vallitalea pronyensis</name>
    <dbReference type="NCBI Taxonomy" id="1348613"/>
    <lineage>
        <taxon>Bacteria</taxon>
        <taxon>Bacillati</taxon>
        <taxon>Bacillota</taxon>
        <taxon>Clostridia</taxon>
        <taxon>Lachnospirales</taxon>
        <taxon>Vallitaleaceae</taxon>
        <taxon>Vallitalea</taxon>
    </lineage>
</organism>
<dbReference type="Proteomes" id="UP000683246">
    <property type="component" value="Plasmid pVpro"/>
</dbReference>
<accession>A0A8J8MQZ9</accession>
<evidence type="ECO:0000313" key="1">
    <source>
        <dbReference type="EMBL" id="QUI25941.1"/>
    </source>
</evidence>
<keyword evidence="1" id="KW-0614">Plasmid</keyword>
<name>A0A8J8MQZ9_9FIRM</name>
<evidence type="ECO:0000313" key="2">
    <source>
        <dbReference type="Proteomes" id="UP000683246"/>
    </source>
</evidence>
<dbReference type="KEGG" id="vpy:HZI73_26370"/>
<proteinExistence type="predicted"/>